<reference evidence="1 2" key="1">
    <citation type="submission" date="2016-10" db="EMBL/GenBank/DDBJ databases">
        <authorList>
            <person name="de Groot N.N."/>
        </authorList>
    </citation>
    <scope>NUCLEOTIDE SEQUENCE [LARGE SCALE GENOMIC DNA]</scope>
    <source>
        <strain evidence="1 2">ATCC 35958</strain>
    </source>
</reference>
<dbReference type="EMBL" id="FOGD01000007">
    <property type="protein sequence ID" value="SER38532.1"/>
    <property type="molecule type" value="Genomic_DNA"/>
</dbReference>
<organism evidence="1 2">
    <name type="scientific">Giesbergeria anulus</name>
    <dbReference type="NCBI Taxonomy" id="180197"/>
    <lineage>
        <taxon>Bacteria</taxon>
        <taxon>Pseudomonadati</taxon>
        <taxon>Pseudomonadota</taxon>
        <taxon>Betaproteobacteria</taxon>
        <taxon>Burkholderiales</taxon>
        <taxon>Comamonadaceae</taxon>
        <taxon>Giesbergeria</taxon>
    </lineage>
</organism>
<proteinExistence type="predicted"/>
<dbReference type="STRING" id="180197.SAMN02982919_02315"/>
<evidence type="ECO:0000313" key="2">
    <source>
        <dbReference type="Proteomes" id="UP000199766"/>
    </source>
</evidence>
<dbReference type="Proteomes" id="UP000199766">
    <property type="component" value="Unassembled WGS sequence"/>
</dbReference>
<sequence length="115" mass="12388">MPIKLLTEKEGWACVTCDGGCGRKVELRAKKIQPATFYICDSREDGRKCFEATPKPPLGFCRAIIYGAAAHFTGLRHEPMSATEAAAALRAQEILASGLARLAIEKAAGVQIEPK</sequence>
<dbReference type="OrthoDB" id="8256264at2"/>
<keyword evidence="2" id="KW-1185">Reference proteome</keyword>
<protein>
    <submittedName>
        <fullName evidence="1">Uncharacterized protein</fullName>
    </submittedName>
</protein>
<gene>
    <name evidence="1" type="ORF">SAMN02982919_02315</name>
</gene>
<evidence type="ECO:0000313" key="1">
    <source>
        <dbReference type="EMBL" id="SER38532.1"/>
    </source>
</evidence>
<name>A0A1H9NRK1_9BURK</name>
<accession>A0A1H9NRK1</accession>
<dbReference type="RefSeq" id="WP_143059660.1">
    <property type="nucleotide sequence ID" value="NZ_FOGD01000007.1"/>
</dbReference>
<dbReference type="AlphaFoldDB" id="A0A1H9NRK1"/>